<feature type="binding site" evidence="11">
    <location>
        <position position="109"/>
    </location>
    <ligand>
        <name>Zn(2+)</name>
        <dbReference type="ChEBI" id="CHEBI:29105"/>
    </ligand>
</feature>
<reference evidence="14 15" key="1">
    <citation type="submission" date="2014-12" db="EMBL/GenBank/DDBJ databases">
        <title>Draft genome sequences of 29 type strains of Enterococci.</title>
        <authorList>
            <person name="Zhong Z."/>
            <person name="Sun Z."/>
            <person name="Liu W."/>
            <person name="Zhang W."/>
            <person name="Zhang H."/>
        </authorList>
    </citation>
    <scope>NUCLEOTIDE SEQUENCE [LARGE SCALE GENOMIC DNA]</scope>
    <source>
        <strain evidence="14 15">DSM 17122</strain>
    </source>
</reference>
<dbReference type="GO" id="GO:0005524">
    <property type="term" value="F:ATP binding"/>
    <property type="evidence" value="ECO:0007669"/>
    <property type="project" value="UniProtKB-UniRule"/>
</dbReference>
<dbReference type="PROSITE" id="PS00178">
    <property type="entry name" value="AA_TRNA_LIGASE_I"/>
    <property type="match status" value="1"/>
</dbReference>
<evidence type="ECO:0000256" key="3">
    <source>
        <dbReference type="ARBA" id="ARBA00011245"/>
    </source>
</evidence>
<dbReference type="CDD" id="cd00808">
    <property type="entry name" value="GluRS_core"/>
    <property type="match status" value="1"/>
</dbReference>
<name>A0A1L8TG53_9ENTE</name>
<feature type="short sequence motif" description="'KMSKS' region" evidence="11">
    <location>
        <begin position="253"/>
        <end position="257"/>
    </location>
</feature>
<feature type="domain" description="Glutamyl/glutaminyl-tRNA synthetase class Ib catalytic" evidence="12">
    <location>
        <begin position="3"/>
        <end position="324"/>
    </location>
</feature>
<dbReference type="SUPFAM" id="SSF48163">
    <property type="entry name" value="An anticodon-binding domain of class I aminoacyl-tRNA synthetases"/>
    <property type="match status" value="1"/>
</dbReference>
<dbReference type="GO" id="GO:0005829">
    <property type="term" value="C:cytosol"/>
    <property type="evidence" value="ECO:0007669"/>
    <property type="project" value="TreeGrafter"/>
</dbReference>
<evidence type="ECO:0000256" key="10">
    <source>
        <dbReference type="ARBA" id="ARBA00048351"/>
    </source>
</evidence>
<dbReference type="AlphaFoldDB" id="A0A1L8TG53"/>
<dbReference type="Pfam" id="PF00749">
    <property type="entry name" value="tRNA-synt_1c"/>
    <property type="match status" value="1"/>
</dbReference>
<dbReference type="EC" id="6.1.1.17" evidence="11"/>
<accession>A0A1L8TG53</accession>
<dbReference type="STRING" id="249189.RV04_GL000679"/>
<dbReference type="Pfam" id="PF19269">
    <property type="entry name" value="Anticodon_2"/>
    <property type="match status" value="1"/>
</dbReference>
<keyword evidence="4 11" id="KW-0963">Cytoplasm</keyword>
<dbReference type="GO" id="GO:0000049">
    <property type="term" value="F:tRNA binding"/>
    <property type="evidence" value="ECO:0007669"/>
    <property type="project" value="InterPro"/>
</dbReference>
<protein>
    <recommendedName>
        <fullName evidence="11">Glutamate--tRNA ligase</fullName>
        <ecNumber evidence="11">6.1.1.17</ecNumber>
    </recommendedName>
    <alternativeName>
        <fullName evidence="11">Glutamyl-tRNA synthetase</fullName>
        <shortName evidence="11">GluRS</shortName>
    </alternativeName>
</protein>
<evidence type="ECO:0000256" key="9">
    <source>
        <dbReference type="ARBA" id="ARBA00023146"/>
    </source>
</evidence>
<keyword evidence="5 11" id="KW-0436">Ligase</keyword>
<dbReference type="GO" id="GO:0006424">
    <property type="term" value="P:glutamyl-tRNA aminoacylation"/>
    <property type="evidence" value="ECO:0007669"/>
    <property type="project" value="UniProtKB-UniRule"/>
</dbReference>
<comment type="caution">
    <text evidence="14">The sequence shown here is derived from an EMBL/GenBank/DDBJ whole genome shotgun (WGS) entry which is preliminary data.</text>
</comment>
<keyword evidence="6 11" id="KW-0547">Nucleotide-binding</keyword>
<evidence type="ECO:0000313" key="14">
    <source>
        <dbReference type="EMBL" id="OJG43319.1"/>
    </source>
</evidence>
<comment type="catalytic activity">
    <reaction evidence="10 11">
        <text>tRNA(Glu) + L-glutamate + ATP = L-glutamyl-tRNA(Glu) + AMP + diphosphate</text>
        <dbReference type="Rhea" id="RHEA:23540"/>
        <dbReference type="Rhea" id="RHEA-COMP:9663"/>
        <dbReference type="Rhea" id="RHEA-COMP:9680"/>
        <dbReference type="ChEBI" id="CHEBI:29985"/>
        <dbReference type="ChEBI" id="CHEBI:30616"/>
        <dbReference type="ChEBI" id="CHEBI:33019"/>
        <dbReference type="ChEBI" id="CHEBI:78442"/>
        <dbReference type="ChEBI" id="CHEBI:78520"/>
        <dbReference type="ChEBI" id="CHEBI:456215"/>
        <dbReference type="EC" id="6.1.1.17"/>
    </reaction>
</comment>
<evidence type="ECO:0000256" key="7">
    <source>
        <dbReference type="ARBA" id="ARBA00022840"/>
    </source>
</evidence>
<keyword evidence="11" id="KW-0479">Metal-binding</keyword>
<dbReference type="NCBIfam" id="TIGR00464">
    <property type="entry name" value="gltX_bact"/>
    <property type="match status" value="1"/>
</dbReference>
<comment type="subunit">
    <text evidence="3 11">Monomer.</text>
</comment>
<dbReference type="FunFam" id="1.10.10.350:FF:000002">
    <property type="entry name" value="Glutamate--tRNA ligase"/>
    <property type="match status" value="1"/>
</dbReference>
<dbReference type="FunFam" id="3.40.50.620:FF:000007">
    <property type="entry name" value="Glutamate--tRNA ligase"/>
    <property type="match status" value="1"/>
</dbReference>
<keyword evidence="8 11" id="KW-0648">Protein biosynthesis</keyword>
<dbReference type="Gene3D" id="1.10.10.350">
    <property type="match status" value="1"/>
</dbReference>
<dbReference type="InterPro" id="IPR008925">
    <property type="entry name" value="aa_tRNA-synth_I_cd-bd_sf"/>
</dbReference>
<evidence type="ECO:0000256" key="8">
    <source>
        <dbReference type="ARBA" id="ARBA00022917"/>
    </source>
</evidence>
<dbReference type="InterPro" id="IPR033910">
    <property type="entry name" value="GluRS_core"/>
</dbReference>
<dbReference type="InterPro" id="IPR045462">
    <property type="entry name" value="aa-tRNA-synth_I_cd-bd"/>
</dbReference>
<dbReference type="InterPro" id="IPR000924">
    <property type="entry name" value="Glu/Gln-tRNA-synth"/>
</dbReference>
<evidence type="ECO:0000259" key="13">
    <source>
        <dbReference type="Pfam" id="PF19269"/>
    </source>
</evidence>
<keyword evidence="15" id="KW-1185">Reference proteome</keyword>
<evidence type="ECO:0000259" key="12">
    <source>
        <dbReference type="Pfam" id="PF00749"/>
    </source>
</evidence>
<keyword evidence="7 11" id="KW-0067">ATP-binding</keyword>
<evidence type="ECO:0000256" key="1">
    <source>
        <dbReference type="ARBA" id="ARBA00004496"/>
    </source>
</evidence>
<comment type="function">
    <text evidence="11">Catalyzes the attachment of glutamate to tRNA(Glu) in a two-step reaction: glutamate is first activated by ATP to form Glu-AMP and then transferred to the acceptor end of tRNA(Glu).</text>
</comment>
<dbReference type="OrthoDB" id="9807503at2"/>
<feature type="binding site" evidence="11">
    <location>
        <position position="136"/>
    </location>
    <ligand>
        <name>Zn(2+)</name>
        <dbReference type="ChEBI" id="CHEBI:29105"/>
    </ligand>
</feature>
<sequence length="485" mass="55140">MSKIRVRYAPSPTGHLHIGNARTALFNYLFARHHGGEFIIRIEDTDLKRNIEDGEKSQLENLAWLGLDWDESPENPGEYGPYRQSERREIYQPLIDQLLASNLAYKCYCTSEELEAEREAQRARGEMPHYSGKCAHLTPEQQAEKEAQGLEPVIRFRVPRNTSFAFDDMVKGEISFESDNIGGDYIIQKRDGMPTYNFAVAVDDHLMKITHVLRGDDHIANTPKQLMIYDAFGWKRPTFGHMTLIINSETGKKLSKRDESILQFIEQYRELGYLPEAMFNFITLLGWSPVGEEEIFSQEELIKIFDTDRLSKSPAAFDQKKLEWVNNHYIKAMDLDKLTELCLPYLIKAGKVEENPTPERKEWLKRVVSLYQPQMSYAAEITEVSSLFFQDKLELDDAAKEVLAGKTVPTVLAAFQAQLAAMETVDAASVLAAIKVVQKETGVKGKNLWMPIRVAVSGVTHGPELPETVELLGKEKALSHIDQVK</sequence>
<dbReference type="Proteomes" id="UP000182077">
    <property type="component" value="Unassembled WGS sequence"/>
</dbReference>
<dbReference type="InterPro" id="IPR001412">
    <property type="entry name" value="aa-tRNA-synth_I_CS"/>
</dbReference>
<dbReference type="HAMAP" id="MF_00022">
    <property type="entry name" value="Glu_tRNA_synth_type1"/>
    <property type="match status" value="1"/>
</dbReference>
<evidence type="ECO:0000256" key="11">
    <source>
        <dbReference type="HAMAP-Rule" id="MF_00022"/>
    </source>
</evidence>
<feature type="domain" description="Aminoacyl-tRNA synthetase class I anticodon-binding" evidence="13">
    <location>
        <begin position="337"/>
        <end position="483"/>
    </location>
</feature>
<organism evidence="14 15">
    <name type="scientific">Enterococcus hermanniensis</name>
    <dbReference type="NCBI Taxonomy" id="249189"/>
    <lineage>
        <taxon>Bacteria</taxon>
        <taxon>Bacillati</taxon>
        <taxon>Bacillota</taxon>
        <taxon>Bacilli</taxon>
        <taxon>Lactobacillales</taxon>
        <taxon>Enterococcaceae</taxon>
        <taxon>Enterococcus</taxon>
    </lineage>
</organism>
<dbReference type="RefSeq" id="WP_071858629.1">
    <property type="nucleotide sequence ID" value="NZ_JBHSHK010000023.1"/>
</dbReference>
<dbReference type="GO" id="GO:0008270">
    <property type="term" value="F:zinc ion binding"/>
    <property type="evidence" value="ECO:0007669"/>
    <property type="project" value="UniProtKB-UniRule"/>
</dbReference>
<dbReference type="SUPFAM" id="SSF52374">
    <property type="entry name" value="Nucleotidylyl transferase"/>
    <property type="match status" value="1"/>
</dbReference>
<evidence type="ECO:0000313" key="15">
    <source>
        <dbReference type="Proteomes" id="UP000182077"/>
    </source>
</evidence>
<evidence type="ECO:0000256" key="6">
    <source>
        <dbReference type="ARBA" id="ARBA00022741"/>
    </source>
</evidence>
<dbReference type="InterPro" id="IPR004527">
    <property type="entry name" value="Glu-tRNA-ligase_bac/mito"/>
</dbReference>
<feature type="binding site" evidence="11">
    <location>
        <position position="134"/>
    </location>
    <ligand>
        <name>Zn(2+)</name>
        <dbReference type="ChEBI" id="CHEBI:29105"/>
    </ligand>
</feature>
<dbReference type="InterPro" id="IPR049940">
    <property type="entry name" value="GluQ/Sye"/>
</dbReference>
<keyword evidence="11" id="KW-0862">Zinc</keyword>
<gene>
    <name evidence="11" type="primary">gltX</name>
    <name evidence="14" type="ORF">RV04_GL000679</name>
</gene>
<dbReference type="InterPro" id="IPR020751">
    <property type="entry name" value="aa-tRNA-synth_I_codon-bd_sub2"/>
</dbReference>
<dbReference type="GO" id="GO:0004818">
    <property type="term" value="F:glutamate-tRNA ligase activity"/>
    <property type="evidence" value="ECO:0007669"/>
    <property type="project" value="UniProtKB-UniRule"/>
</dbReference>
<feature type="short sequence motif" description="'HIGH' region" evidence="11">
    <location>
        <begin position="10"/>
        <end position="20"/>
    </location>
</feature>
<comment type="cofactor">
    <cofactor evidence="11">
        <name>Zn(2+)</name>
        <dbReference type="ChEBI" id="CHEBI:29105"/>
    </cofactor>
    <text evidence="11">Binds 1 zinc ion per subunit.</text>
</comment>
<dbReference type="InterPro" id="IPR020058">
    <property type="entry name" value="Glu/Gln-tRNA-synth_Ib_cat-dom"/>
</dbReference>
<dbReference type="EMBL" id="JXKQ01000014">
    <property type="protein sequence ID" value="OJG43319.1"/>
    <property type="molecule type" value="Genomic_DNA"/>
</dbReference>
<evidence type="ECO:0000256" key="2">
    <source>
        <dbReference type="ARBA" id="ARBA00007894"/>
    </source>
</evidence>
<comment type="subcellular location">
    <subcellularLocation>
        <location evidence="1 11">Cytoplasm</location>
    </subcellularLocation>
</comment>
<feature type="binding site" evidence="11">
    <location>
        <position position="107"/>
    </location>
    <ligand>
        <name>Zn(2+)</name>
        <dbReference type="ChEBI" id="CHEBI:29105"/>
    </ligand>
</feature>
<dbReference type="PANTHER" id="PTHR43311:SF2">
    <property type="entry name" value="GLUTAMATE--TRNA LIGASE, MITOCHONDRIAL-RELATED"/>
    <property type="match status" value="1"/>
</dbReference>
<keyword evidence="9 11" id="KW-0030">Aminoacyl-tRNA synthetase</keyword>
<evidence type="ECO:0000256" key="5">
    <source>
        <dbReference type="ARBA" id="ARBA00022598"/>
    </source>
</evidence>
<comment type="similarity">
    <text evidence="2 11">Belongs to the class-I aminoacyl-tRNA synthetase family. Glutamate--tRNA ligase type 1 subfamily.</text>
</comment>
<evidence type="ECO:0000256" key="4">
    <source>
        <dbReference type="ARBA" id="ARBA00022490"/>
    </source>
</evidence>
<dbReference type="PRINTS" id="PR00987">
    <property type="entry name" value="TRNASYNTHGLU"/>
</dbReference>
<feature type="binding site" evidence="11">
    <location>
        <position position="256"/>
    </location>
    <ligand>
        <name>ATP</name>
        <dbReference type="ChEBI" id="CHEBI:30616"/>
    </ligand>
</feature>
<dbReference type="PANTHER" id="PTHR43311">
    <property type="entry name" value="GLUTAMATE--TRNA LIGASE"/>
    <property type="match status" value="1"/>
</dbReference>
<dbReference type="Gene3D" id="3.40.50.620">
    <property type="entry name" value="HUPs"/>
    <property type="match status" value="1"/>
</dbReference>
<proteinExistence type="inferred from homology"/>
<dbReference type="InterPro" id="IPR014729">
    <property type="entry name" value="Rossmann-like_a/b/a_fold"/>
</dbReference>